<protein>
    <recommendedName>
        <fullName evidence="2">Multiple myeloma tumor-associated protein 2-like N-terminal domain-containing protein</fullName>
    </recommendedName>
</protein>
<feature type="compositionally biased region" description="Basic and acidic residues" evidence="1">
    <location>
        <begin position="155"/>
        <end position="165"/>
    </location>
</feature>
<feature type="region of interest" description="Disordered" evidence="1">
    <location>
        <begin position="94"/>
        <end position="216"/>
    </location>
</feature>
<organism evidence="3 4">
    <name type="scientific">Viridothelium virens</name>
    <name type="common">Speckled blister lichen</name>
    <name type="synonym">Trypethelium virens</name>
    <dbReference type="NCBI Taxonomy" id="1048519"/>
    <lineage>
        <taxon>Eukaryota</taxon>
        <taxon>Fungi</taxon>
        <taxon>Dikarya</taxon>
        <taxon>Ascomycota</taxon>
        <taxon>Pezizomycotina</taxon>
        <taxon>Dothideomycetes</taxon>
        <taxon>Dothideomycetes incertae sedis</taxon>
        <taxon>Trypetheliales</taxon>
        <taxon>Trypetheliaceae</taxon>
        <taxon>Viridothelium</taxon>
    </lineage>
</organism>
<dbReference type="InterPro" id="IPR039207">
    <property type="entry name" value="MMTAG2-like"/>
</dbReference>
<sequence>MDLLQTVRKEGSRGGRANFKWEDVKNDQHRENYLGHSLMAPVGRWQTGKDLSWYAKSGNEDGAPSAEDIRKEELRRIKEAEEDALNLALGLPVASRNPNLTPMGAKASESDVKRALAESTGQEEFEDQKGIGFGSYNGRVAGTDSAGDILEGEEDGRPPIKEVATRKKNRDRKRRGDGPDRVTERGTLEHIQAHEKRDDIEDSDHDQENGADTGQGVRASLEIVIVESAEITQTIDGEIATGHDPHEETVETTGTKEAEEALCSPDFTRYQGLSANRSLTFPRVTSAGFSVNQTGQCRLRILAPVLPFLNYIDYRGPYWNLTLADIWPDCGDNF</sequence>
<feature type="domain" description="Multiple myeloma tumor-associated protein 2-like N-terminal" evidence="2">
    <location>
        <begin position="11"/>
        <end position="90"/>
    </location>
</feature>
<name>A0A6A6H5E8_VIRVR</name>
<dbReference type="OrthoDB" id="5390672at2759"/>
<evidence type="ECO:0000313" key="3">
    <source>
        <dbReference type="EMBL" id="KAF2233109.1"/>
    </source>
</evidence>
<reference evidence="3" key="1">
    <citation type="journal article" date="2020" name="Stud. Mycol.">
        <title>101 Dothideomycetes genomes: a test case for predicting lifestyles and emergence of pathogens.</title>
        <authorList>
            <person name="Haridas S."/>
            <person name="Albert R."/>
            <person name="Binder M."/>
            <person name="Bloem J."/>
            <person name="Labutti K."/>
            <person name="Salamov A."/>
            <person name="Andreopoulos B."/>
            <person name="Baker S."/>
            <person name="Barry K."/>
            <person name="Bills G."/>
            <person name="Bluhm B."/>
            <person name="Cannon C."/>
            <person name="Castanera R."/>
            <person name="Culley D."/>
            <person name="Daum C."/>
            <person name="Ezra D."/>
            <person name="Gonzalez J."/>
            <person name="Henrissat B."/>
            <person name="Kuo A."/>
            <person name="Liang C."/>
            <person name="Lipzen A."/>
            <person name="Lutzoni F."/>
            <person name="Magnuson J."/>
            <person name="Mondo S."/>
            <person name="Nolan M."/>
            <person name="Ohm R."/>
            <person name="Pangilinan J."/>
            <person name="Park H.-J."/>
            <person name="Ramirez L."/>
            <person name="Alfaro M."/>
            <person name="Sun H."/>
            <person name="Tritt A."/>
            <person name="Yoshinaga Y."/>
            <person name="Zwiers L.-H."/>
            <person name="Turgeon B."/>
            <person name="Goodwin S."/>
            <person name="Spatafora J."/>
            <person name="Crous P."/>
            <person name="Grigoriev I."/>
        </authorList>
    </citation>
    <scope>NUCLEOTIDE SEQUENCE</scope>
    <source>
        <strain evidence="3">Tuck. ex Michener</strain>
    </source>
</reference>
<dbReference type="EMBL" id="ML991809">
    <property type="protein sequence ID" value="KAF2233109.1"/>
    <property type="molecule type" value="Genomic_DNA"/>
</dbReference>
<dbReference type="InterPro" id="IPR019315">
    <property type="entry name" value="MMTA2_N"/>
</dbReference>
<dbReference type="PANTHER" id="PTHR14580:SF0">
    <property type="entry name" value="MULTIPLE MYELOMA TUMOR-ASSOCIATED PROTEIN 2"/>
    <property type="match status" value="1"/>
</dbReference>
<dbReference type="Proteomes" id="UP000800092">
    <property type="component" value="Unassembled WGS sequence"/>
</dbReference>
<evidence type="ECO:0000259" key="2">
    <source>
        <dbReference type="Pfam" id="PF10159"/>
    </source>
</evidence>
<proteinExistence type="predicted"/>
<dbReference type="Pfam" id="PF10159">
    <property type="entry name" value="MMtag"/>
    <property type="match status" value="1"/>
</dbReference>
<feature type="compositionally biased region" description="Basic and acidic residues" evidence="1">
    <location>
        <begin position="174"/>
        <end position="199"/>
    </location>
</feature>
<gene>
    <name evidence="3" type="ORF">EV356DRAFT_533990</name>
</gene>
<evidence type="ECO:0000313" key="4">
    <source>
        <dbReference type="Proteomes" id="UP000800092"/>
    </source>
</evidence>
<evidence type="ECO:0000256" key="1">
    <source>
        <dbReference type="SAM" id="MobiDB-lite"/>
    </source>
</evidence>
<keyword evidence="4" id="KW-1185">Reference proteome</keyword>
<accession>A0A6A6H5E8</accession>
<dbReference type="PANTHER" id="PTHR14580">
    <property type="entry name" value="MULTIPLE MYELOMA TUMOR-ASSOCIATED PROTEIN 2 FAMILY MEMBER"/>
    <property type="match status" value="1"/>
</dbReference>
<dbReference type="AlphaFoldDB" id="A0A6A6H5E8"/>